<dbReference type="GO" id="GO:0016833">
    <property type="term" value="F:oxo-acid-lyase activity"/>
    <property type="evidence" value="ECO:0007669"/>
    <property type="project" value="UniProtKB-ARBA"/>
</dbReference>
<dbReference type="EMBL" id="UINC01022785">
    <property type="protein sequence ID" value="SVA93127.1"/>
    <property type="molecule type" value="Genomic_DNA"/>
</dbReference>
<dbReference type="CDD" id="cd00377">
    <property type="entry name" value="ICL_PEPM"/>
    <property type="match status" value="1"/>
</dbReference>
<accession>A0A381ZW93</accession>
<dbReference type="SUPFAM" id="SSF51621">
    <property type="entry name" value="Phosphoenolpyruvate/pyruvate domain"/>
    <property type="match status" value="1"/>
</dbReference>
<evidence type="ECO:0000313" key="1">
    <source>
        <dbReference type="EMBL" id="SVA93127.1"/>
    </source>
</evidence>
<dbReference type="AlphaFoldDB" id="A0A381ZW93"/>
<dbReference type="InterPro" id="IPR039556">
    <property type="entry name" value="ICL/PEPM"/>
</dbReference>
<organism evidence="1">
    <name type="scientific">marine metagenome</name>
    <dbReference type="NCBI Taxonomy" id="408172"/>
    <lineage>
        <taxon>unclassified sequences</taxon>
        <taxon>metagenomes</taxon>
        <taxon>ecological metagenomes</taxon>
    </lineage>
</organism>
<dbReference type="Pfam" id="PF13714">
    <property type="entry name" value="PEP_mutase"/>
    <property type="match status" value="1"/>
</dbReference>
<protein>
    <recommendedName>
        <fullName evidence="2">Carboxyvinyl-carboxyphosphonate phosphorylmutase</fullName>
    </recommendedName>
</protein>
<reference evidence="1" key="1">
    <citation type="submission" date="2018-05" db="EMBL/GenBank/DDBJ databases">
        <authorList>
            <person name="Lanie J.A."/>
            <person name="Ng W.-L."/>
            <person name="Kazmierczak K.M."/>
            <person name="Andrzejewski T.M."/>
            <person name="Davidsen T.M."/>
            <person name="Wayne K.J."/>
            <person name="Tettelin H."/>
            <person name="Glass J.I."/>
            <person name="Rusch D."/>
            <person name="Podicherti R."/>
            <person name="Tsui H.-C.T."/>
            <person name="Winkler M.E."/>
        </authorList>
    </citation>
    <scope>NUCLEOTIDE SEQUENCE</scope>
</reference>
<dbReference type="PANTHER" id="PTHR42905:SF5">
    <property type="entry name" value="CARBOXYVINYL-CARBOXYPHOSPHONATE PHOSPHORYLMUTASE, CHLOROPLASTIC"/>
    <property type="match status" value="1"/>
</dbReference>
<name>A0A381ZW93_9ZZZZ</name>
<proteinExistence type="predicted"/>
<dbReference type="PANTHER" id="PTHR42905">
    <property type="entry name" value="PHOSPHOENOLPYRUVATE CARBOXYLASE"/>
    <property type="match status" value="1"/>
</dbReference>
<feature type="non-terminal residue" evidence="1">
    <location>
        <position position="1"/>
    </location>
</feature>
<gene>
    <name evidence="1" type="ORF">METZ01_LOCUS145981</name>
</gene>
<evidence type="ECO:0008006" key="2">
    <source>
        <dbReference type="Google" id="ProtNLM"/>
    </source>
</evidence>
<dbReference type="InterPro" id="IPR040442">
    <property type="entry name" value="Pyrv_kinase-like_dom_sf"/>
</dbReference>
<dbReference type="Gene3D" id="3.20.20.60">
    <property type="entry name" value="Phosphoenolpyruvate-binding domains"/>
    <property type="match status" value="1"/>
</dbReference>
<sequence length="312" mass="34121">VVSVDDLDRTLTVPQGEIEMQRSLRLRQLMEEGVVIAPGVYNALFAKAVEKTGFDAIYITGFGTAARYGYPDVGLITQTEMVQNLRHICRATSIPVIADADTGYGNIINVRRTVREYERAGVAGFHIEDQVFPKKCGFMEGKAVIPLDEHVQKIRAALDARRDPDTVIIARTDALAPNGWEDALARARAYREAGADLVFVDGIRTLDELEIYSRELAQKGIPCLYNGGLVTGKTAQDMGFKIQILAGLALGAVFKSATAAMQELNSSGSTRQTMAQFSSQLEDDNVNDILGVPEVYELEQRYDAAPEGEATQ</sequence>
<dbReference type="InterPro" id="IPR015813">
    <property type="entry name" value="Pyrv/PenolPyrv_kinase-like_dom"/>
</dbReference>